<proteinExistence type="inferred from homology"/>
<dbReference type="GO" id="GO:0010256">
    <property type="term" value="P:endomembrane system organization"/>
    <property type="evidence" value="ECO:0007669"/>
    <property type="project" value="TreeGrafter"/>
</dbReference>
<keyword evidence="5 7" id="KW-0472">Membrane</keyword>
<dbReference type="Pfam" id="PF05078">
    <property type="entry name" value="DUF679"/>
    <property type="match status" value="1"/>
</dbReference>
<name>A0A833R3F9_9POAL</name>
<dbReference type="GO" id="GO:0016020">
    <property type="term" value="C:membrane"/>
    <property type="evidence" value="ECO:0007669"/>
    <property type="project" value="UniProtKB-SubCell"/>
</dbReference>
<evidence type="ECO:0000313" key="8">
    <source>
        <dbReference type="EMBL" id="KAF3332596.1"/>
    </source>
</evidence>
<feature type="region of interest" description="Disordered" evidence="6">
    <location>
        <begin position="1"/>
        <end position="33"/>
    </location>
</feature>
<gene>
    <name evidence="8" type="ORF">FCM35_KLT02173</name>
</gene>
<reference evidence="8" key="1">
    <citation type="submission" date="2020-01" db="EMBL/GenBank/DDBJ databases">
        <title>Genome sequence of Kobresia littledalei, the first chromosome-level genome in the family Cyperaceae.</title>
        <authorList>
            <person name="Qu G."/>
        </authorList>
    </citation>
    <scope>NUCLEOTIDE SEQUENCE</scope>
    <source>
        <strain evidence="8">C.B.Clarke</strain>
        <tissue evidence="8">Leaf</tissue>
    </source>
</reference>
<dbReference type="InterPro" id="IPR007770">
    <property type="entry name" value="DMP"/>
</dbReference>
<evidence type="ECO:0000256" key="6">
    <source>
        <dbReference type="SAM" id="MobiDB-lite"/>
    </source>
</evidence>
<dbReference type="Proteomes" id="UP000623129">
    <property type="component" value="Unassembled WGS sequence"/>
</dbReference>
<evidence type="ECO:0000313" key="9">
    <source>
        <dbReference type="Proteomes" id="UP000623129"/>
    </source>
</evidence>
<feature type="transmembrane region" description="Helical" evidence="7">
    <location>
        <begin position="83"/>
        <end position="102"/>
    </location>
</feature>
<comment type="similarity">
    <text evidence="2">Belongs to the plant DMP1 protein family.</text>
</comment>
<dbReference type="EMBL" id="SWLB01000011">
    <property type="protein sequence ID" value="KAF3332596.1"/>
    <property type="molecule type" value="Genomic_DNA"/>
</dbReference>
<organism evidence="8 9">
    <name type="scientific">Carex littledalei</name>
    <dbReference type="NCBI Taxonomy" id="544730"/>
    <lineage>
        <taxon>Eukaryota</taxon>
        <taxon>Viridiplantae</taxon>
        <taxon>Streptophyta</taxon>
        <taxon>Embryophyta</taxon>
        <taxon>Tracheophyta</taxon>
        <taxon>Spermatophyta</taxon>
        <taxon>Magnoliopsida</taxon>
        <taxon>Liliopsida</taxon>
        <taxon>Poales</taxon>
        <taxon>Cyperaceae</taxon>
        <taxon>Cyperoideae</taxon>
        <taxon>Cariceae</taxon>
        <taxon>Carex</taxon>
        <taxon>Carex subgen. Euthyceras</taxon>
    </lineage>
</organism>
<dbReference type="PANTHER" id="PTHR31621:SF0">
    <property type="entry name" value="PROTEIN DMP6"/>
    <property type="match status" value="1"/>
</dbReference>
<dbReference type="GO" id="GO:0005737">
    <property type="term" value="C:cytoplasm"/>
    <property type="evidence" value="ECO:0007669"/>
    <property type="project" value="UniProtKB-ARBA"/>
</dbReference>
<evidence type="ECO:0000256" key="2">
    <source>
        <dbReference type="ARBA" id="ARBA00008707"/>
    </source>
</evidence>
<dbReference type="PANTHER" id="PTHR31621">
    <property type="entry name" value="PROTEIN DMP3"/>
    <property type="match status" value="1"/>
</dbReference>
<evidence type="ECO:0000256" key="4">
    <source>
        <dbReference type="ARBA" id="ARBA00022989"/>
    </source>
</evidence>
<evidence type="ECO:0000256" key="7">
    <source>
        <dbReference type="SAM" id="Phobius"/>
    </source>
</evidence>
<protein>
    <submittedName>
        <fullName evidence="8">Uncharacterized protein</fullName>
    </submittedName>
</protein>
<keyword evidence="3 7" id="KW-0812">Transmembrane</keyword>
<feature type="compositionally biased region" description="Basic and acidic residues" evidence="6">
    <location>
        <begin position="1"/>
        <end position="12"/>
    </location>
</feature>
<keyword evidence="4 7" id="KW-1133">Transmembrane helix</keyword>
<evidence type="ECO:0000256" key="1">
    <source>
        <dbReference type="ARBA" id="ARBA00004141"/>
    </source>
</evidence>
<dbReference type="AlphaFoldDB" id="A0A833R3F9"/>
<evidence type="ECO:0000256" key="3">
    <source>
        <dbReference type="ARBA" id="ARBA00022692"/>
    </source>
</evidence>
<keyword evidence="9" id="KW-1185">Reference proteome</keyword>
<sequence length="176" mass="19253">MEPRDEESRKETGQPLLPRNTGEEGDGTAGARSDASLLEKAVSEGATGAAVLAKHLPTGAALVFQVLSPITTARGNCQSITRIETISLIVICAISCMVLNFTDSFRDSGGKLRYGIATFTGIFVFDRTPPPPDQNKYRIRASDFLHAITSLIIFMAVVLYNKEIGKQYRSLRLLRY</sequence>
<comment type="caution">
    <text evidence="8">The sequence shown here is derived from an EMBL/GenBank/DDBJ whole genome shotgun (WGS) entry which is preliminary data.</text>
</comment>
<accession>A0A833R3F9</accession>
<comment type="subcellular location">
    <subcellularLocation>
        <location evidence="1">Membrane</location>
        <topology evidence="1">Multi-pass membrane protein</topology>
    </subcellularLocation>
</comment>
<evidence type="ECO:0000256" key="5">
    <source>
        <dbReference type="ARBA" id="ARBA00023136"/>
    </source>
</evidence>
<feature type="transmembrane region" description="Helical" evidence="7">
    <location>
        <begin position="144"/>
        <end position="161"/>
    </location>
</feature>
<dbReference type="OrthoDB" id="675627at2759"/>